<evidence type="ECO:0000313" key="5">
    <source>
        <dbReference type="RefSeq" id="XP_026295560.1"/>
    </source>
</evidence>
<dbReference type="Proteomes" id="UP000005203">
    <property type="component" value="Linkage group LG3"/>
</dbReference>
<evidence type="ECO:0000313" key="6">
    <source>
        <dbReference type="RefSeq" id="XP_026295561.1"/>
    </source>
</evidence>
<feature type="region of interest" description="Disordered" evidence="2">
    <location>
        <begin position="351"/>
        <end position="391"/>
    </location>
</feature>
<dbReference type="GeneID" id="113218664"/>
<evidence type="ECO:0000313" key="3">
    <source>
        <dbReference type="EnsemblMetazoa" id="XP_026295560"/>
    </source>
</evidence>
<evidence type="ECO:0000256" key="1">
    <source>
        <dbReference type="SAM" id="Coils"/>
    </source>
</evidence>
<feature type="region of interest" description="Disordered" evidence="2">
    <location>
        <begin position="169"/>
        <end position="199"/>
    </location>
</feature>
<protein>
    <submittedName>
        <fullName evidence="3 5">Uncharacterized protein</fullName>
    </submittedName>
</protein>
<evidence type="ECO:0000256" key="2">
    <source>
        <dbReference type="SAM" id="MobiDB-lite"/>
    </source>
</evidence>
<sequence length="894" mass="104943">MEDDIDIYEDLPNFRTEFSENIVTNNEENIVEERLKLKKQITELKIRLENFQKINENLEINLFSLLKTAKAEIARKDKMIDQLRKKLDDATFKRDKYPKTNDCIIHKSTFRETIVNTHHKSNDIYFPPNEKDIETLVGYSCNQTKNQHSKSALIPITVFGERLVKRMTDEQNLEKKDKQSNKLNNSNNEHKSNKSYIVKNNKENGFLNDINSYTKETSESSIVQDKDVEHKTKSSVTSRNTIKNTDLNDKDDRSRLLQKTIHMSTRKRINEEINKDIPIKRIKSTRERYCFETMRKNGKKETNNIVSKSKEKSIFPLYNNFESSTHFNEKQHNVKNITVGYTHNSRVELKKHENLINNINKDDERKNKKRNEKRNANEHSTKQHIKSTQNSTFTLDEKNIGYRCIEVFEKNNYRSSHSEHHHRDRQRGYHHIDNHRSHVKSTAYIKSSRVDREEKFNKNQYNNIKYPSKNIENIENIEKFISDSSLSCNKISTSNAIHALNDSQSNSIEKKESINILNDFRNCKEDLETYHLPVPNINEILLFDKSQTNKELLISNEKLSNTSILHISENNFIKNKNIETQIKKMIPSKDIKNILQNNKDIELNFIKLMENNCLSNNKKQQALNQVEMIDHSSLKNTVKDNILQNSCTHSTIFFKLPKEIIEIQTEKISSKDVRNLLQNNKSIELNSTESKDNYFFDNSKKQTSNQKIIDYSLENTIKNNVLQNFCSHSTVVLKPSKEADEEKNNHINITTINGIENDIRNNRNNYCNDYDEYKTNQNNSENVKMTMKTEYENTIDVITEVTQEKECVKYIAKTEEVELKEFRKPLQKIVNNNKNTRVTSMNIHGKIIVFARRKKPVCLANSNANMTVLINNKYNINVDLPSTEIKQHKQINMT</sequence>
<dbReference type="KEGG" id="ame:113218664"/>
<feature type="compositionally biased region" description="Basic and acidic residues" evidence="2">
    <location>
        <begin position="351"/>
        <end position="366"/>
    </location>
</feature>
<feature type="compositionally biased region" description="Polar residues" evidence="2">
    <location>
        <begin position="234"/>
        <end position="245"/>
    </location>
</feature>
<feature type="region of interest" description="Disordered" evidence="2">
    <location>
        <begin position="414"/>
        <end position="443"/>
    </location>
</feature>
<dbReference type="RefSeq" id="XP_026295560.1">
    <property type="nucleotide sequence ID" value="XM_026439775.1"/>
</dbReference>
<proteinExistence type="predicted"/>
<dbReference type="OrthoDB" id="1938039at2759"/>
<accession>A0A8B8GV11</accession>
<reference evidence="5 6" key="2">
    <citation type="submission" date="2025-04" db="UniProtKB">
        <authorList>
            <consortium name="RefSeq"/>
        </authorList>
    </citation>
    <scope>IDENTIFICATION</scope>
    <source>
        <strain evidence="5 6">DH4</strain>
        <tissue evidence="5 6">Whole body</tissue>
    </source>
</reference>
<organism evidence="3">
    <name type="scientific">Apis mellifera</name>
    <name type="common">Honeybee</name>
    <dbReference type="NCBI Taxonomy" id="7460"/>
    <lineage>
        <taxon>Eukaryota</taxon>
        <taxon>Metazoa</taxon>
        <taxon>Ecdysozoa</taxon>
        <taxon>Arthropoda</taxon>
        <taxon>Hexapoda</taxon>
        <taxon>Insecta</taxon>
        <taxon>Pterygota</taxon>
        <taxon>Neoptera</taxon>
        <taxon>Endopterygota</taxon>
        <taxon>Hymenoptera</taxon>
        <taxon>Apocrita</taxon>
        <taxon>Aculeata</taxon>
        <taxon>Apoidea</taxon>
        <taxon>Anthophila</taxon>
        <taxon>Apidae</taxon>
        <taxon>Apis</taxon>
    </lineage>
</organism>
<accession>A0A7M7MGA5</accession>
<feature type="region of interest" description="Disordered" evidence="2">
    <location>
        <begin position="217"/>
        <end position="247"/>
    </location>
</feature>
<feature type="coiled-coil region" evidence="1">
    <location>
        <begin position="34"/>
        <end position="86"/>
    </location>
</feature>
<accession>A0A8B8GUU4</accession>
<gene>
    <name evidence="5 6" type="primary">LOC113218664</name>
</gene>
<evidence type="ECO:0000313" key="4">
    <source>
        <dbReference type="Proteomes" id="UP000005203"/>
    </source>
</evidence>
<dbReference type="CTD" id="36455"/>
<feature type="compositionally biased region" description="Basic and acidic residues" evidence="2">
    <location>
        <begin position="426"/>
        <end position="436"/>
    </location>
</feature>
<feature type="compositionally biased region" description="Basic and acidic residues" evidence="2">
    <location>
        <begin position="169"/>
        <end position="180"/>
    </location>
</feature>
<dbReference type="EnsemblMetazoa" id="XM_026439775">
    <property type="protein sequence ID" value="XP_026295560"/>
    <property type="gene ID" value="LOC113218664"/>
</dbReference>
<dbReference type="AlphaFoldDB" id="A0A7M7MGA5"/>
<accession>A0A7M7L245</accession>
<dbReference type="RefSeq" id="XP_026295561.1">
    <property type="nucleotide sequence ID" value="XM_026439776.1"/>
</dbReference>
<keyword evidence="4" id="KW-1185">Reference proteome</keyword>
<dbReference type="EnsemblMetazoa" id="XM_026439776">
    <property type="protein sequence ID" value="XP_026295561"/>
    <property type="gene ID" value="LOC113218664"/>
</dbReference>
<keyword evidence="1" id="KW-0175">Coiled coil</keyword>
<name>A0A7M7MGA5_APIME</name>
<reference evidence="3" key="1">
    <citation type="submission" date="2021-01" db="UniProtKB">
        <authorList>
            <consortium name="EnsemblMetazoa"/>
        </authorList>
    </citation>
    <scope>IDENTIFICATION</scope>
    <source>
        <strain evidence="3">DH4</strain>
    </source>
</reference>